<dbReference type="AlphaFoldDB" id="A0A1B6LHV4"/>
<dbReference type="EMBL" id="GEBQ01016730">
    <property type="protein sequence ID" value="JAT23247.1"/>
    <property type="molecule type" value="Transcribed_RNA"/>
</dbReference>
<reference evidence="2" key="1">
    <citation type="submission" date="2015-11" db="EMBL/GenBank/DDBJ databases">
        <title>De novo transcriptome assembly of four potential Pierce s Disease insect vectors from Arizona vineyards.</title>
        <authorList>
            <person name="Tassone E.E."/>
        </authorList>
    </citation>
    <scope>NUCLEOTIDE SEQUENCE</scope>
</reference>
<proteinExistence type="predicted"/>
<organism evidence="2">
    <name type="scientific">Graphocephala atropunctata</name>
    <dbReference type="NCBI Taxonomy" id="36148"/>
    <lineage>
        <taxon>Eukaryota</taxon>
        <taxon>Metazoa</taxon>
        <taxon>Ecdysozoa</taxon>
        <taxon>Arthropoda</taxon>
        <taxon>Hexapoda</taxon>
        <taxon>Insecta</taxon>
        <taxon>Pterygota</taxon>
        <taxon>Neoptera</taxon>
        <taxon>Paraneoptera</taxon>
        <taxon>Hemiptera</taxon>
        <taxon>Auchenorrhyncha</taxon>
        <taxon>Membracoidea</taxon>
        <taxon>Cicadellidae</taxon>
        <taxon>Cicadellinae</taxon>
        <taxon>Cicadellini</taxon>
        <taxon>Graphocephala</taxon>
    </lineage>
</organism>
<accession>A0A1B6LHV4</accession>
<sequence length="1018" mass="115346">MCEIEMKPSSRKWGAREVSVLDASLTFENFRFLNSKSISKSPNELQCKEIHRNFNFTALESSTNVQSFFLSKKSKNDFKCSDIESNFTSISQVQEKCLDKNLKSVNCLWQFEPTNSKSVFTNAKEAKYQSYDGNDSALSISTQEINSDESFLTMMTRTKRKFEFINPKDEFPDYSKALRLFNKNGKPLTDRMGRPLVDILGQPLVVLDNQGRIISDMRGNQVFNTLGESGIYSSTNLFLSPSEEEPGIPLLDIDKKHILFLYDNKGHPLTDCLGRPLVKASGSLMIGMDPREMINVDLYKENQLRSLYGKAPLENFVRRVQIFDSLLQPLTNEDGKVLIEAKIICNKSGMPMCDKNGRPLFFKYGARIITPQPESLDNKNKIQTKESHHKFSSQDEPQKSCELLKITTNLDTKKSLQVIGTKLHSKVVITEDEINDDNNHSQNLGFKSTLFTSNDVSTNETKSALGNLNNANTLNPTVPSKNIWSNGENPNKVLQESLNAEPNNIIIHNVTKIPSQWDQDSGIDKRKDSSEAIVIFDASKKMDKHTKSSMNTTALNNIKSRQMDHRVVKRKLNKNVYTTNFVQYFKNALNLTGSNQNSNNMSYNDYGTPMKDLYGNLLYDKFGIPLTGAQGRKLSEKARHTLRMKLRSIPVLPVNKKNVKDGKNKMQALACNESHDQFGNPYHDKYGRPVYDMHGNLIYDTFGRPLTDAYGRPLIDGIGQPLMDSQGNVLTAGINTSAKTTPTDLFGRHLYDKHGRSLFDSYGRPRFDIFTNAIYGSCGRPATDGNGNIFYDFLNKPIQPHPSKPLYKNVRTLLPNFIDQILAMPSLRRVLKYSWTSLTDAFGGPLFDDFGRPLYNKIGKPLYDKYGRLLYKKDGKPLCDCYGRPLSEEIQQSPDDQTLSVVDSLKLLKLTKESNEWMEVKRSQTQNVKPTDSGTLDKTFIMKVGQPAKKKSTQYTYALTRVTTFSCGRQALEILEAPLSPSTANEMHHLPVDSKPLIMMAQRRLKVTKKCWTTKHHH</sequence>
<protein>
    <submittedName>
        <fullName evidence="2">Uncharacterized protein</fullName>
    </submittedName>
</protein>
<name>A0A1B6LHV4_9HEMI</name>
<feature type="region of interest" description="Disordered" evidence="1">
    <location>
        <begin position="467"/>
        <end position="488"/>
    </location>
</feature>
<gene>
    <name evidence="2" type="ORF">g.24507</name>
</gene>
<evidence type="ECO:0000313" key="2">
    <source>
        <dbReference type="EMBL" id="JAT23247.1"/>
    </source>
</evidence>
<feature type="compositionally biased region" description="Polar residues" evidence="1">
    <location>
        <begin position="476"/>
        <end position="488"/>
    </location>
</feature>
<evidence type="ECO:0000256" key="1">
    <source>
        <dbReference type="SAM" id="MobiDB-lite"/>
    </source>
</evidence>